<reference evidence="2 3" key="1">
    <citation type="journal article" date="2025" name="Microbiol. Resour. Announc.">
        <title>Draft genome sequences for Neonectria magnoliae and Neonectria punicea, canker pathogens of Liriodendron tulipifera and Acer saccharum in West Virginia.</title>
        <authorList>
            <person name="Petronek H.M."/>
            <person name="Kasson M.T."/>
            <person name="Metheny A.M."/>
            <person name="Stauder C.M."/>
            <person name="Lovett B."/>
            <person name="Lynch S.C."/>
            <person name="Garnas J.R."/>
            <person name="Kasson L.R."/>
            <person name="Stajich J.E."/>
        </authorList>
    </citation>
    <scope>NUCLEOTIDE SEQUENCE [LARGE SCALE GENOMIC DNA]</scope>
    <source>
        <strain evidence="2 3">NRRL 64653</strain>
    </source>
</reference>
<evidence type="ECO:0000313" key="3">
    <source>
        <dbReference type="Proteomes" id="UP001498476"/>
    </source>
</evidence>
<accession>A0ABR1HSL5</accession>
<feature type="region of interest" description="Disordered" evidence="1">
    <location>
        <begin position="106"/>
        <end position="148"/>
    </location>
</feature>
<sequence>MAMNPQPAAEAQTTLRDLINDSGLGYRSNVLEKYDASDVETQRNLFHQLWEEYKPFLRLAAADGRLPACDRVDAETLHYDQISVLETNDSYVDPYEFQNRLVQQWGKPGRDLNDDDTDHSDDDTDDGDDDATSDSDEPETSHVSWSPYGVYTAPGSPTFKALYRGALGAPSGSCLFSNKISSQLLLYRLIAMFGTPPKLPEEGSNTARYKTIWEYPLHWTADQGRNKSTLWFRDWKGAASVHFSGSEEASEAALKMLEWLVSDNVVHPYDGVLAGNQA</sequence>
<feature type="compositionally biased region" description="Acidic residues" evidence="1">
    <location>
        <begin position="113"/>
        <end position="138"/>
    </location>
</feature>
<evidence type="ECO:0000256" key="1">
    <source>
        <dbReference type="SAM" id="MobiDB-lite"/>
    </source>
</evidence>
<organism evidence="2 3">
    <name type="scientific">Neonectria punicea</name>
    <dbReference type="NCBI Taxonomy" id="979145"/>
    <lineage>
        <taxon>Eukaryota</taxon>
        <taxon>Fungi</taxon>
        <taxon>Dikarya</taxon>
        <taxon>Ascomycota</taxon>
        <taxon>Pezizomycotina</taxon>
        <taxon>Sordariomycetes</taxon>
        <taxon>Hypocreomycetidae</taxon>
        <taxon>Hypocreales</taxon>
        <taxon>Nectriaceae</taxon>
        <taxon>Neonectria</taxon>
    </lineage>
</organism>
<comment type="caution">
    <text evidence="2">The sequence shown here is derived from an EMBL/GenBank/DDBJ whole genome shotgun (WGS) entry which is preliminary data.</text>
</comment>
<dbReference type="Proteomes" id="UP001498476">
    <property type="component" value="Unassembled WGS sequence"/>
</dbReference>
<name>A0ABR1HSL5_9HYPO</name>
<proteinExistence type="predicted"/>
<gene>
    <name evidence="2" type="ORF">QQX98_000671</name>
</gene>
<keyword evidence="3" id="KW-1185">Reference proteome</keyword>
<protein>
    <submittedName>
        <fullName evidence="2">Uncharacterized protein</fullName>
    </submittedName>
</protein>
<dbReference type="EMBL" id="JAZAVJ010000006">
    <property type="protein sequence ID" value="KAK7424061.1"/>
    <property type="molecule type" value="Genomic_DNA"/>
</dbReference>
<evidence type="ECO:0000313" key="2">
    <source>
        <dbReference type="EMBL" id="KAK7424061.1"/>
    </source>
</evidence>